<keyword evidence="1" id="KW-0732">Signal</keyword>
<feature type="non-terminal residue" evidence="2">
    <location>
        <position position="1"/>
    </location>
</feature>
<comment type="caution">
    <text evidence="2">The sequence shown here is derived from an EMBL/GenBank/DDBJ whole genome shotgun (WGS) entry which is preliminary data.</text>
</comment>
<proteinExistence type="predicted"/>
<sequence length="243" mass="27435">SFWNRIIAILSTIRTSIVVHTCPVTDIDQVFSTDTKDGHVEIESRRDIEERKLRNEALVFVIFDIKDYTWSGHHVEYNSTRPWKTISEFYGEEHNARKLLLYYREQRRTTTTTTTVTTTTTTTIAPSGSSSGSGSGSGQRCDKMYTFRFHSTLGTASHLTELCSLLLHLNQRSVSRCPIRHESSGFSFLLHLLSVACQSANLLSNRISVSFTAGRDESQMKSCSKAKRTMSAFDESSTTEKIL</sequence>
<protein>
    <submittedName>
        <fullName evidence="2">Uncharacterized protein</fullName>
    </submittedName>
</protein>
<feature type="chain" id="PRO_5044764443" evidence="1">
    <location>
        <begin position="22"/>
        <end position="243"/>
    </location>
</feature>
<feature type="signal peptide" evidence="1">
    <location>
        <begin position="1"/>
        <end position="21"/>
    </location>
</feature>
<evidence type="ECO:0000313" key="2">
    <source>
        <dbReference type="EMBL" id="KAL2722163.1"/>
    </source>
</evidence>
<gene>
    <name evidence="2" type="ORF">V1477_020983</name>
</gene>
<accession>A0ABD2ANF5</accession>
<dbReference type="Proteomes" id="UP001607303">
    <property type="component" value="Unassembled WGS sequence"/>
</dbReference>
<keyword evidence="3" id="KW-1185">Reference proteome</keyword>
<organism evidence="2 3">
    <name type="scientific">Vespula maculifrons</name>
    <name type="common">Eastern yellow jacket</name>
    <name type="synonym">Wasp</name>
    <dbReference type="NCBI Taxonomy" id="7453"/>
    <lineage>
        <taxon>Eukaryota</taxon>
        <taxon>Metazoa</taxon>
        <taxon>Ecdysozoa</taxon>
        <taxon>Arthropoda</taxon>
        <taxon>Hexapoda</taxon>
        <taxon>Insecta</taxon>
        <taxon>Pterygota</taxon>
        <taxon>Neoptera</taxon>
        <taxon>Endopterygota</taxon>
        <taxon>Hymenoptera</taxon>
        <taxon>Apocrita</taxon>
        <taxon>Aculeata</taxon>
        <taxon>Vespoidea</taxon>
        <taxon>Vespidae</taxon>
        <taxon>Vespinae</taxon>
        <taxon>Vespula</taxon>
    </lineage>
</organism>
<dbReference type="EMBL" id="JAYRBN010000116">
    <property type="protein sequence ID" value="KAL2722163.1"/>
    <property type="molecule type" value="Genomic_DNA"/>
</dbReference>
<evidence type="ECO:0000256" key="1">
    <source>
        <dbReference type="SAM" id="SignalP"/>
    </source>
</evidence>
<name>A0ABD2ANF5_VESMC</name>
<dbReference type="AlphaFoldDB" id="A0ABD2ANF5"/>
<evidence type="ECO:0000313" key="3">
    <source>
        <dbReference type="Proteomes" id="UP001607303"/>
    </source>
</evidence>
<reference evidence="2 3" key="1">
    <citation type="journal article" date="2024" name="Ann. Entomol. Soc. Am.">
        <title>Genomic analyses of the southern and eastern yellowjacket wasps (Hymenoptera: Vespidae) reveal evolutionary signatures of social life.</title>
        <authorList>
            <person name="Catto M.A."/>
            <person name="Caine P.B."/>
            <person name="Orr S.E."/>
            <person name="Hunt B.G."/>
            <person name="Goodisman M.A.D."/>
        </authorList>
    </citation>
    <scope>NUCLEOTIDE SEQUENCE [LARGE SCALE GENOMIC DNA]</scope>
    <source>
        <strain evidence="2">232</strain>
        <tissue evidence="2">Head and thorax</tissue>
    </source>
</reference>